<dbReference type="GO" id="GO:0009245">
    <property type="term" value="P:lipid A biosynthetic process"/>
    <property type="evidence" value="ECO:0007669"/>
    <property type="project" value="UniProtKB-UniRule"/>
</dbReference>
<evidence type="ECO:0000313" key="14">
    <source>
        <dbReference type="EMBL" id="WDI30240.1"/>
    </source>
</evidence>
<keyword evidence="10 13" id="KW-0067">ATP-binding</keyword>
<keyword evidence="7 13" id="KW-0808">Transferase</keyword>
<evidence type="ECO:0000256" key="4">
    <source>
        <dbReference type="ARBA" id="ARBA00016436"/>
    </source>
</evidence>
<evidence type="ECO:0000313" key="15">
    <source>
        <dbReference type="Proteomes" id="UP001214043"/>
    </source>
</evidence>
<gene>
    <name evidence="13 14" type="primary">lpxK</name>
    <name evidence="14" type="ORF">PUV54_09730</name>
</gene>
<keyword evidence="5 13" id="KW-0444">Lipid biosynthesis</keyword>
<protein>
    <recommendedName>
        <fullName evidence="4 13">Tetraacyldisaccharide 4'-kinase</fullName>
        <ecNumber evidence="3 13">2.7.1.130</ecNumber>
    </recommendedName>
    <alternativeName>
        <fullName evidence="12 13">Lipid A 4'-kinase</fullName>
    </alternativeName>
</protein>
<name>A0AAE9ZHE3_9PROT</name>
<keyword evidence="9 13" id="KW-0418">Kinase</keyword>
<sequence>MREPWFWRSDSLSARAVTLLLAPAAAVYQAGHKLRWKVTTPATAPLPVICIGNATLGGAGKTPFALLIAKLLVESDVKSAFLTRGYGGALKGPVLVDTQSHNAGDVGDEALLLARHAPTVVARNRPEGAAFAAKTGANVIIMDDGFQNPSLKKDLSILLAGAGERDAPQKTFPAGPFRETVKDASERADMVVSIVSDEGSAEGSQFAAWLAPSKPPTPERVIAFAGIGRPEQFFSLLVNCGYDVAESIAFPDHHRFRDAELDVLKQKAERLNAKLICTEKDFVRLSQSYQPDIAFFPVEMRINNPKALTEKLLSCISAHENAL</sequence>
<proteinExistence type="inferred from homology"/>
<dbReference type="PANTHER" id="PTHR42724:SF1">
    <property type="entry name" value="TETRAACYLDISACCHARIDE 4'-KINASE, MITOCHONDRIAL-RELATED"/>
    <property type="match status" value="1"/>
</dbReference>
<keyword evidence="6 13" id="KW-0441">Lipid A biosynthesis</keyword>
<dbReference type="HAMAP" id="MF_00409">
    <property type="entry name" value="LpxK"/>
    <property type="match status" value="1"/>
</dbReference>
<comment type="catalytic activity">
    <reaction evidence="13">
        <text>a lipid A disaccharide + ATP = a lipid IVA + ADP + H(+)</text>
        <dbReference type="Rhea" id="RHEA:67840"/>
        <dbReference type="ChEBI" id="CHEBI:15378"/>
        <dbReference type="ChEBI" id="CHEBI:30616"/>
        <dbReference type="ChEBI" id="CHEBI:176343"/>
        <dbReference type="ChEBI" id="CHEBI:176425"/>
        <dbReference type="ChEBI" id="CHEBI:456216"/>
        <dbReference type="EC" id="2.7.1.130"/>
    </reaction>
</comment>
<dbReference type="InterPro" id="IPR027417">
    <property type="entry name" value="P-loop_NTPase"/>
</dbReference>
<evidence type="ECO:0000256" key="2">
    <source>
        <dbReference type="ARBA" id="ARBA00004870"/>
    </source>
</evidence>
<dbReference type="GO" id="GO:0005886">
    <property type="term" value="C:plasma membrane"/>
    <property type="evidence" value="ECO:0007669"/>
    <property type="project" value="TreeGrafter"/>
</dbReference>
<evidence type="ECO:0000256" key="3">
    <source>
        <dbReference type="ARBA" id="ARBA00012071"/>
    </source>
</evidence>
<evidence type="ECO:0000256" key="7">
    <source>
        <dbReference type="ARBA" id="ARBA00022679"/>
    </source>
</evidence>
<dbReference type="RefSeq" id="WP_274492035.1">
    <property type="nucleotide sequence ID" value="NZ_CP118166.1"/>
</dbReference>
<reference evidence="14" key="1">
    <citation type="submission" date="2023-02" db="EMBL/GenBank/DDBJ databases">
        <title>Genome sequence of Hyphococcus flavus.</title>
        <authorList>
            <person name="Rong J.-C."/>
            <person name="Zhao Q."/>
            <person name="Yi M."/>
            <person name="Wu J.-Y."/>
        </authorList>
    </citation>
    <scope>NUCLEOTIDE SEQUENCE</scope>
    <source>
        <strain evidence="14">MCCC 1K03223</strain>
    </source>
</reference>
<evidence type="ECO:0000256" key="5">
    <source>
        <dbReference type="ARBA" id="ARBA00022516"/>
    </source>
</evidence>
<dbReference type="Pfam" id="PF02606">
    <property type="entry name" value="LpxK"/>
    <property type="match status" value="1"/>
</dbReference>
<keyword evidence="8 13" id="KW-0547">Nucleotide-binding</keyword>
<dbReference type="Proteomes" id="UP001214043">
    <property type="component" value="Chromosome"/>
</dbReference>
<dbReference type="GO" id="GO:0009244">
    <property type="term" value="P:lipopolysaccharide core region biosynthetic process"/>
    <property type="evidence" value="ECO:0007669"/>
    <property type="project" value="TreeGrafter"/>
</dbReference>
<evidence type="ECO:0000256" key="11">
    <source>
        <dbReference type="ARBA" id="ARBA00023098"/>
    </source>
</evidence>
<dbReference type="InterPro" id="IPR003758">
    <property type="entry name" value="LpxK"/>
</dbReference>
<feature type="binding site" evidence="13">
    <location>
        <begin position="55"/>
        <end position="62"/>
    </location>
    <ligand>
        <name>ATP</name>
        <dbReference type="ChEBI" id="CHEBI:30616"/>
    </ligand>
</feature>
<evidence type="ECO:0000256" key="1">
    <source>
        <dbReference type="ARBA" id="ARBA00002274"/>
    </source>
</evidence>
<dbReference type="NCBIfam" id="TIGR00682">
    <property type="entry name" value="lpxK"/>
    <property type="match status" value="1"/>
</dbReference>
<comment type="function">
    <text evidence="1 13">Transfers the gamma-phosphate of ATP to the 4'-position of a tetraacyldisaccharide 1-phosphate intermediate (termed DS-1-P) to form tetraacyldisaccharide 1,4'-bis-phosphate (lipid IVA).</text>
</comment>
<evidence type="ECO:0000256" key="12">
    <source>
        <dbReference type="ARBA" id="ARBA00029757"/>
    </source>
</evidence>
<comment type="similarity">
    <text evidence="13">Belongs to the LpxK family.</text>
</comment>
<evidence type="ECO:0000256" key="6">
    <source>
        <dbReference type="ARBA" id="ARBA00022556"/>
    </source>
</evidence>
<organism evidence="14 15">
    <name type="scientific">Hyphococcus flavus</name>
    <dbReference type="NCBI Taxonomy" id="1866326"/>
    <lineage>
        <taxon>Bacteria</taxon>
        <taxon>Pseudomonadati</taxon>
        <taxon>Pseudomonadota</taxon>
        <taxon>Alphaproteobacteria</taxon>
        <taxon>Parvularculales</taxon>
        <taxon>Parvularculaceae</taxon>
        <taxon>Hyphococcus</taxon>
    </lineage>
</organism>
<dbReference type="EMBL" id="CP118166">
    <property type="protein sequence ID" value="WDI30240.1"/>
    <property type="molecule type" value="Genomic_DNA"/>
</dbReference>
<comment type="pathway">
    <text evidence="2 13">Glycolipid biosynthesis; lipid IV(A) biosynthesis; lipid IV(A) from (3R)-3-hydroxytetradecanoyl-[acyl-carrier-protein] and UDP-N-acetyl-alpha-D-glucosamine: step 6/6.</text>
</comment>
<evidence type="ECO:0000256" key="9">
    <source>
        <dbReference type="ARBA" id="ARBA00022777"/>
    </source>
</evidence>
<dbReference type="EC" id="2.7.1.130" evidence="3 13"/>
<dbReference type="PANTHER" id="PTHR42724">
    <property type="entry name" value="TETRAACYLDISACCHARIDE 4'-KINASE"/>
    <property type="match status" value="1"/>
</dbReference>
<keyword evidence="11 13" id="KW-0443">Lipid metabolism</keyword>
<evidence type="ECO:0000256" key="10">
    <source>
        <dbReference type="ARBA" id="ARBA00022840"/>
    </source>
</evidence>
<dbReference type="GO" id="GO:0005524">
    <property type="term" value="F:ATP binding"/>
    <property type="evidence" value="ECO:0007669"/>
    <property type="project" value="UniProtKB-UniRule"/>
</dbReference>
<evidence type="ECO:0000256" key="8">
    <source>
        <dbReference type="ARBA" id="ARBA00022741"/>
    </source>
</evidence>
<accession>A0AAE9ZHE3</accession>
<dbReference type="KEGG" id="hfl:PUV54_09730"/>
<dbReference type="SUPFAM" id="SSF52540">
    <property type="entry name" value="P-loop containing nucleoside triphosphate hydrolases"/>
    <property type="match status" value="1"/>
</dbReference>
<evidence type="ECO:0000256" key="13">
    <source>
        <dbReference type="HAMAP-Rule" id="MF_00409"/>
    </source>
</evidence>
<dbReference type="GO" id="GO:0009029">
    <property type="term" value="F:lipid-A 4'-kinase activity"/>
    <property type="evidence" value="ECO:0007669"/>
    <property type="project" value="UniProtKB-UniRule"/>
</dbReference>
<dbReference type="AlphaFoldDB" id="A0AAE9ZHE3"/>
<keyword evidence="15" id="KW-1185">Reference proteome</keyword>